<feature type="region of interest" description="Disordered" evidence="2">
    <location>
        <begin position="25"/>
        <end position="59"/>
    </location>
</feature>
<gene>
    <name evidence="3" type="ORF">ABL78_4753</name>
</gene>
<name>A0A0N1IKF7_LEPSE</name>
<dbReference type="VEuPathDB" id="TriTrypDB:Lsey_0143_0180"/>
<organism evidence="3 4">
    <name type="scientific">Leptomonas seymouri</name>
    <dbReference type="NCBI Taxonomy" id="5684"/>
    <lineage>
        <taxon>Eukaryota</taxon>
        <taxon>Discoba</taxon>
        <taxon>Euglenozoa</taxon>
        <taxon>Kinetoplastea</taxon>
        <taxon>Metakinetoplastina</taxon>
        <taxon>Trypanosomatida</taxon>
        <taxon>Trypanosomatidae</taxon>
        <taxon>Leishmaniinae</taxon>
        <taxon>Leptomonas</taxon>
    </lineage>
</organism>
<sequence length="339" mass="36977">MQRMVLEPGVRPTMVARPEEVFMRSNVEDGVPSSRASDPSVAQTNISAPATTGEQFRNDLPDSAKGLPWVAADALLQLKLALSDIPRLRPVSDETVSAASSALPKVSEVVSGPSEAQIVGRSRSLSVSTFLPPVVRYNTVSASSSDYTQRALSGILDACKRLEGQLGNVDQSDRNEDYTEDLQWAHVMYCLQEPKLVSQLQRRADAAIWEKEYSYRLNSLLNAELRKRGVPVEVAEEDFIPFLDQVQRGRSMLDSSLYTERAASTLAPMLEAAVARAACLSDIASQSSPEATNTLESLGRCVTGLSAQVKEDASLLRRNLAAMRRRLDALQGSKALPQQ</sequence>
<keyword evidence="1" id="KW-0175">Coiled coil</keyword>
<proteinExistence type="predicted"/>
<dbReference type="EMBL" id="LJSK01000143">
    <property type="protein sequence ID" value="KPI86200.1"/>
    <property type="molecule type" value="Genomic_DNA"/>
</dbReference>
<evidence type="ECO:0000256" key="2">
    <source>
        <dbReference type="SAM" id="MobiDB-lite"/>
    </source>
</evidence>
<evidence type="ECO:0000256" key="1">
    <source>
        <dbReference type="SAM" id="Coils"/>
    </source>
</evidence>
<dbReference type="Proteomes" id="UP000038009">
    <property type="component" value="Unassembled WGS sequence"/>
</dbReference>
<feature type="coiled-coil region" evidence="1">
    <location>
        <begin position="306"/>
        <end position="333"/>
    </location>
</feature>
<dbReference type="OMA" id="EALWQLK"/>
<evidence type="ECO:0000313" key="4">
    <source>
        <dbReference type="Proteomes" id="UP000038009"/>
    </source>
</evidence>
<dbReference type="AlphaFoldDB" id="A0A0N1IKF7"/>
<keyword evidence="4" id="KW-1185">Reference proteome</keyword>
<evidence type="ECO:0000313" key="3">
    <source>
        <dbReference type="EMBL" id="KPI86200.1"/>
    </source>
</evidence>
<protein>
    <submittedName>
        <fullName evidence="3">Uncharacterized protein</fullName>
    </submittedName>
</protein>
<feature type="compositionally biased region" description="Polar residues" evidence="2">
    <location>
        <begin position="34"/>
        <end position="55"/>
    </location>
</feature>
<dbReference type="OrthoDB" id="261804at2759"/>
<comment type="caution">
    <text evidence="3">The sequence shown here is derived from an EMBL/GenBank/DDBJ whole genome shotgun (WGS) entry which is preliminary data.</text>
</comment>
<reference evidence="3 4" key="1">
    <citation type="journal article" date="2015" name="PLoS Pathog.">
        <title>Leptomonas seymouri: Adaptations to the Dixenous Life Cycle Analyzed by Genome Sequencing, Transcriptome Profiling and Co-infection with Leishmania donovani.</title>
        <authorList>
            <person name="Kraeva N."/>
            <person name="Butenko A."/>
            <person name="Hlavacova J."/>
            <person name="Kostygov A."/>
            <person name="Myskova J."/>
            <person name="Grybchuk D."/>
            <person name="Lestinova T."/>
            <person name="Votypka J."/>
            <person name="Volf P."/>
            <person name="Opperdoes F."/>
            <person name="Flegontov P."/>
            <person name="Lukes J."/>
            <person name="Yurchenko V."/>
        </authorList>
    </citation>
    <scope>NUCLEOTIDE SEQUENCE [LARGE SCALE GENOMIC DNA]</scope>
    <source>
        <strain evidence="3 4">ATCC 30220</strain>
    </source>
</reference>
<accession>A0A0N1IKF7</accession>